<evidence type="ECO:0000313" key="1">
    <source>
        <dbReference type="EMBL" id="EFW14104.1"/>
    </source>
</evidence>
<dbReference type="Proteomes" id="UP000002497">
    <property type="component" value="Unassembled WGS sequence"/>
</dbReference>
<reference evidence="2" key="1">
    <citation type="journal article" date="2010" name="Genome Res.">
        <title>Population genomic sequencing of Coccidioides fungi reveals recent hybridization and transposon control.</title>
        <authorList>
            <person name="Neafsey D.E."/>
            <person name="Barker B.M."/>
            <person name="Sharpton T.J."/>
            <person name="Stajich J.E."/>
            <person name="Park D.J."/>
            <person name="Whiston E."/>
            <person name="Hung C.-Y."/>
            <person name="McMahan C."/>
            <person name="White J."/>
            <person name="Sykes S."/>
            <person name="Heiman D."/>
            <person name="Young S."/>
            <person name="Zeng Q."/>
            <person name="Abouelleil A."/>
            <person name="Aftuck L."/>
            <person name="Bessette D."/>
            <person name="Brown A."/>
            <person name="FitzGerald M."/>
            <person name="Lui A."/>
            <person name="Macdonald J.P."/>
            <person name="Priest M."/>
            <person name="Orbach M.J."/>
            <person name="Galgiani J.N."/>
            <person name="Kirkland T.N."/>
            <person name="Cole G.T."/>
            <person name="Birren B.W."/>
            <person name="Henn M.R."/>
            <person name="Taylor J.W."/>
            <person name="Rounsley S.D."/>
        </authorList>
    </citation>
    <scope>NUCLEOTIDE SEQUENCE [LARGE SCALE GENOMIC DNA]</scope>
    <source>
        <strain evidence="2">RMSCC 757 / Silveira</strain>
    </source>
</reference>
<accession>E9DH79</accession>
<evidence type="ECO:0000313" key="2">
    <source>
        <dbReference type="Proteomes" id="UP000002497"/>
    </source>
</evidence>
<gene>
    <name evidence="1" type="ORF">CPSG_09178</name>
</gene>
<reference evidence="2" key="2">
    <citation type="submission" date="2010-03" db="EMBL/GenBank/DDBJ databases">
        <title>The genome sequence of Coccidioides posadasii strain Silveira.</title>
        <authorList>
            <consortium name="The Broad Institute Genome Sequencing Center for Infectious Disease"/>
            <person name="Neafsey D."/>
            <person name="Orbach M."/>
            <person name="Henn M.R."/>
            <person name="Cole G.T."/>
            <person name="Galgiani J."/>
            <person name="Gardner M.J."/>
            <person name="Kirkland T.N."/>
            <person name="Taylor J.W."/>
            <person name="Young S.K."/>
            <person name="Zeng Q."/>
            <person name="Koehrsen M."/>
            <person name="Alvarado L."/>
            <person name="Berlin A."/>
            <person name="Borenstein D."/>
            <person name="Chapman S.B."/>
            <person name="Chen Z."/>
            <person name="Engels R."/>
            <person name="Freedman E."/>
            <person name="Gellesch M."/>
            <person name="Goldberg J."/>
            <person name="Griggs A."/>
            <person name="Gujja S."/>
            <person name="Heilman E."/>
            <person name="Heiman D."/>
            <person name="Howarth C."/>
            <person name="Jen D."/>
            <person name="Larson L."/>
            <person name="Mehta T."/>
            <person name="Neiman D."/>
            <person name="Park D."/>
            <person name="Pearson M."/>
            <person name="Richards J."/>
            <person name="Roberts A."/>
            <person name="Saif S."/>
            <person name="Shea T."/>
            <person name="Shenoy N."/>
            <person name="Sisk P."/>
            <person name="Stolte C."/>
            <person name="Sykes S."/>
            <person name="Walk T."/>
            <person name="White J."/>
            <person name="Yandava C."/>
            <person name="Haas B."/>
            <person name="Nusbaum C."/>
            <person name="Birren B."/>
        </authorList>
    </citation>
    <scope>NUCLEOTIDE SEQUENCE [LARGE SCALE GENOMIC DNA]</scope>
    <source>
        <strain evidence="2">RMSCC 757 / Silveira</strain>
    </source>
</reference>
<protein>
    <submittedName>
        <fullName evidence="1">Predicted protein</fullName>
    </submittedName>
</protein>
<dbReference type="EMBL" id="GL636508">
    <property type="protein sequence ID" value="EFW14104.1"/>
    <property type="molecule type" value="Genomic_DNA"/>
</dbReference>
<dbReference type="VEuPathDB" id="FungiDB:CPSG_09178"/>
<proteinExistence type="predicted"/>
<sequence length="99" mass="11266">MLAKKLYNHPKQGPCTSYYCSYKVFENSKFHAEIINTARSKYAEGTREVMILSTGSGWESGGCTRFGRVYEEDPLKPGQFKANQVLHASLCRRKIDRLA</sequence>
<name>E9DH79_COCPS</name>
<dbReference type="HOGENOM" id="CLU_2320172_0_0_1"/>
<organism evidence="2">
    <name type="scientific">Coccidioides posadasii (strain RMSCC 757 / Silveira)</name>
    <name type="common">Valley fever fungus</name>
    <dbReference type="NCBI Taxonomy" id="443226"/>
    <lineage>
        <taxon>Eukaryota</taxon>
        <taxon>Fungi</taxon>
        <taxon>Dikarya</taxon>
        <taxon>Ascomycota</taxon>
        <taxon>Pezizomycotina</taxon>
        <taxon>Eurotiomycetes</taxon>
        <taxon>Eurotiomycetidae</taxon>
        <taxon>Onygenales</taxon>
        <taxon>Onygenaceae</taxon>
        <taxon>Coccidioides</taxon>
    </lineage>
</organism>
<keyword evidence="2" id="KW-1185">Reference proteome</keyword>
<dbReference type="AlphaFoldDB" id="E9DH79"/>